<proteinExistence type="predicted"/>
<feature type="domain" description="Homing endonuclease LAGLIDADG" evidence="2">
    <location>
        <begin position="51"/>
        <end position="145"/>
    </location>
</feature>
<dbReference type="Gene3D" id="3.10.28.10">
    <property type="entry name" value="Homing endonucleases"/>
    <property type="match status" value="2"/>
</dbReference>
<reference evidence="3 4" key="1">
    <citation type="journal article" date="2018" name="BMC Genomics">
        <title>Comparative genome analyses reveal sequence features reflecting distinct modes of host-adaptation between dicot and monocot powdery mildew.</title>
        <authorList>
            <person name="Wu Y."/>
            <person name="Ma X."/>
            <person name="Pan Z."/>
            <person name="Kale S.D."/>
            <person name="Song Y."/>
            <person name="King H."/>
            <person name="Zhang Q."/>
            <person name="Presley C."/>
            <person name="Deng X."/>
            <person name="Wei C.I."/>
            <person name="Xiao S."/>
        </authorList>
    </citation>
    <scope>NUCLEOTIDE SEQUENCE [LARGE SCALE GENOMIC DNA]</scope>
    <source>
        <strain evidence="3">UMSG3</strain>
    </source>
</reference>
<evidence type="ECO:0000313" key="3">
    <source>
        <dbReference type="EMBL" id="RKF77536.1"/>
    </source>
</evidence>
<dbReference type="InterPro" id="IPR004860">
    <property type="entry name" value="LAGLIDADG_dom"/>
</dbReference>
<dbReference type="STRING" id="62708.A0A420ISK2"/>
<dbReference type="InterPro" id="IPR051289">
    <property type="entry name" value="LAGLIDADG_Endonuclease"/>
</dbReference>
<organism evidence="3 4">
    <name type="scientific">Golovinomyces cichoracearum</name>
    <dbReference type="NCBI Taxonomy" id="62708"/>
    <lineage>
        <taxon>Eukaryota</taxon>
        <taxon>Fungi</taxon>
        <taxon>Dikarya</taxon>
        <taxon>Ascomycota</taxon>
        <taxon>Pezizomycotina</taxon>
        <taxon>Leotiomycetes</taxon>
        <taxon>Erysiphales</taxon>
        <taxon>Erysiphaceae</taxon>
        <taxon>Golovinomyces</taxon>
    </lineage>
</organism>
<accession>A0A420ISK2</accession>
<keyword evidence="3" id="KW-0378">Hydrolase</keyword>
<keyword evidence="1" id="KW-0732">Signal</keyword>
<evidence type="ECO:0000313" key="4">
    <source>
        <dbReference type="Proteomes" id="UP000283383"/>
    </source>
</evidence>
<evidence type="ECO:0000256" key="1">
    <source>
        <dbReference type="SAM" id="SignalP"/>
    </source>
</evidence>
<dbReference type="InterPro" id="IPR027434">
    <property type="entry name" value="Homing_endonucl"/>
</dbReference>
<feature type="domain" description="Homing endonuclease LAGLIDADG" evidence="2">
    <location>
        <begin position="164"/>
        <end position="253"/>
    </location>
</feature>
<dbReference type="Proteomes" id="UP000283383">
    <property type="component" value="Unassembled WGS sequence"/>
</dbReference>
<dbReference type="PANTHER" id="PTHR36181:SF2">
    <property type="entry name" value="INTRON-ENCODED ENDONUCLEASE AI3-RELATED"/>
    <property type="match status" value="1"/>
</dbReference>
<dbReference type="FunFam" id="3.10.28.10:FF:000022">
    <property type="entry name" value="Intron-encoded DNA endonuclease I-AniI"/>
    <property type="match status" value="1"/>
</dbReference>
<gene>
    <name evidence="3" type="ORF">GcM3_071017</name>
</gene>
<evidence type="ECO:0000259" key="2">
    <source>
        <dbReference type="Pfam" id="PF00961"/>
    </source>
</evidence>
<dbReference type="GO" id="GO:0005739">
    <property type="term" value="C:mitochondrion"/>
    <property type="evidence" value="ECO:0007669"/>
    <property type="project" value="UniProtKB-ARBA"/>
</dbReference>
<name>A0A420ISK2_9PEZI</name>
<protein>
    <submittedName>
        <fullName evidence="3">Intron-encoded DNA endonuclease I-AniI</fullName>
    </submittedName>
</protein>
<dbReference type="PANTHER" id="PTHR36181">
    <property type="entry name" value="INTRON-ENCODED ENDONUCLEASE AI3-RELATED"/>
    <property type="match status" value="1"/>
</dbReference>
<feature type="signal peptide" evidence="1">
    <location>
        <begin position="1"/>
        <end position="22"/>
    </location>
</feature>
<dbReference type="SUPFAM" id="SSF55608">
    <property type="entry name" value="Homing endonucleases"/>
    <property type="match status" value="2"/>
</dbReference>
<dbReference type="EMBL" id="MCBQ01007135">
    <property type="protein sequence ID" value="RKF77536.1"/>
    <property type="molecule type" value="Genomic_DNA"/>
</dbReference>
<keyword evidence="3" id="KW-0540">Nuclease</keyword>
<dbReference type="AlphaFoldDB" id="A0A420ISK2"/>
<dbReference type="Pfam" id="PF00961">
    <property type="entry name" value="LAGLIDADG_1"/>
    <property type="match status" value="2"/>
</dbReference>
<feature type="chain" id="PRO_5019180338" evidence="1">
    <location>
        <begin position="23"/>
        <end position="254"/>
    </location>
</feature>
<dbReference type="GO" id="GO:0004519">
    <property type="term" value="F:endonuclease activity"/>
    <property type="evidence" value="ECO:0007669"/>
    <property type="project" value="UniProtKB-KW"/>
</dbReference>
<keyword evidence="4" id="KW-1185">Reference proteome</keyword>
<keyword evidence="3" id="KW-0255">Endonuclease</keyword>
<sequence length="254" mass="28983">MGFAYDLFFLIILSISVKTAKTRGKSAGVRSLHTSVASQRLHAGDLTYAYLVGLFEGDGYFSITKKGKYLTYELGIELSIRDIQLIYKIKNILGVGIVSIRKRNEVEMVALRIRDKNHLKNFILPIFDKYPMFSNKQYDYIRFRNSLLSGIIYSIDLPEYTRIGFIEAEGCFSVYKLTKDSDYLVASFDLTQKDGDILISAIREYLSFTSNIYIDKTNCSKLKVTGVRSIENTLKLLQNAPVKLLGNKKLQYLL</sequence>
<comment type="caution">
    <text evidence="3">The sequence shown here is derived from an EMBL/GenBank/DDBJ whole genome shotgun (WGS) entry which is preliminary data.</text>
</comment>